<reference evidence="7" key="5">
    <citation type="submission" date="2025-09" db="UniProtKB">
        <authorList>
            <consortium name="Ensembl"/>
        </authorList>
    </citation>
    <scope>IDENTIFICATION</scope>
</reference>
<evidence type="ECO:0000313" key="7">
    <source>
        <dbReference type="Ensembl" id="ENSEEEP00000036219.2"/>
    </source>
</evidence>
<evidence type="ECO:0000256" key="3">
    <source>
        <dbReference type="ARBA" id="ARBA00022530"/>
    </source>
</evidence>
<organism evidence="7 8">
    <name type="scientific">Electrophorus electricus</name>
    <name type="common">Electric eel</name>
    <name type="synonym">Gymnotus electricus</name>
    <dbReference type="NCBI Taxonomy" id="8005"/>
    <lineage>
        <taxon>Eukaryota</taxon>
        <taxon>Metazoa</taxon>
        <taxon>Chordata</taxon>
        <taxon>Craniata</taxon>
        <taxon>Vertebrata</taxon>
        <taxon>Euteleostomi</taxon>
        <taxon>Actinopterygii</taxon>
        <taxon>Neopterygii</taxon>
        <taxon>Teleostei</taxon>
        <taxon>Ostariophysi</taxon>
        <taxon>Gymnotiformes</taxon>
        <taxon>Gymnotoidei</taxon>
        <taxon>Gymnotidae</taxon>
        <taxon>Electrophorus</taxon>
    </lineage>
</organism>
<evidence type="ECO:0000256" key="5">
    <source>
        <dbReference type="SAM" id="MobiDB-lite"/>
    </source>
</evidence>
<dbReference type="AlphaFoldDB" id="A0A4W4GE28"/>
<dbReference type="Gene3D" id="2.60.120.40">
    <property type="match status" value="1"/>
</dbReference>
<name>A0A4W4GE28_ELEEL</name>
<dbReference type="Pfam" id="PF00386">
    <property type="entry name" value="C1q"/>
    <property type="match status" value="1"/>
</dbReference>
<dbReference type="InterPro" id="IPR001073">
    <property type="entry name" value="C1q_dom"/>
</dbReference>
<accession>A0A4W4GE28</accession>
<dbReference type="Ensembl" id="ENSEEET00000036643.2">
    <property type="protein sequence ID" value="ENSEEEP00000036219.2"/>
    <property type="gene ID" value="ENSEEEG00000017228.2"/>
</dbReference>
<keyword evidence="3" id="KW-0272">Extracellular matrix</keyword>
<keyword evidence="4" id="KW-0175">Coiled coil</keyword>
<sequence length="573" mass="65193">MQLRALSVNSRHFVSFTQNLEHGLQNLSQILDQVHQDSEVRFAEAGLEVEAVRVAALNSINEVAANLSMQANQLRELELYMDSFYQHLQSNEPTTAEETCRCKEISKSLVRLEQEIANVTDLARENRYALEDEEAKKGQGDWPVELEDLNQGLLSVKESLAFEQAKSRALNDNVSQLKALLLGSQKEIFEFKECVVAKSAEIRHLSESFSSLLKDATRHADVLEVLIGDEVMEFLSWSSSQQQELSIPILLQKMQLLQEKIESHESRLASVRRKREERDHMNTDVLGAFSEQSLIKEQGTAAADERDSLAEAFVRQLDRDYSASNIWSLGRKMEELAERLSQLEEQHHNCTAAPSGDMVELQGEVVSLRQALEDHLRTFQNLFTYTEELSSSPHSLKLDQLWTEINRKDRKRKDKMEARSNLRKEPKRTASKGPSYSSVAFIAGLDDRTSRRGTLLFQKVTLNHGNAYSPSSGAFDAPQTGVYLFLVTLDFEKGPCLVRLMRDAVPAATFRQEQRQGELRSRAFLLELRKGERVMLELLKGTVGQRQPNENTLSGILLFSTEDTDYKQDWIRD</sequence>
<dbReference type="Proteomes" id="UP000314983">
    <property type="component" value="Chromosome 14"/>
</dbReference>
<keyword evidence="8" id="KW-1185">Reference proteome</keyword>
<keyword evidence="2" id="KW-0964">Secreted</keyword>
<dbReference type="OMA" id="QACSCKS"/>
<evidence type="ECO:0000256" key="4">
    <source>
        <dbReference type="SAM" id="Coils"/>
    </source>
</evidence>
<reference evidence="7" key="3">
    <citation type="submission" date="2020-05" db="EMBL/GenBank/DDBJ databases">
        <title>Electrophorus electricus (electric eel) genome, fEleEle1, primary haplotype.</title>
        <authorList>
            <person name="Myers G."/>
            <person name="Meyer A."/>
            <person name="Fedrigo O."/>
            <person name="Formenti G."/>
            <person name="Rhie A."/>
            <person name="Tracey A."/>
            <person name="Sims Y."/>
            <person name="Jarvis E.D."/>
        </authorList>
    </citation>
    <scope>NUCLEOTIDE SEQUENCE [LARGE SCALE GENOMIC DNA]</scope>
</reference>
<reference evidence="7" key="4">
    <citation type="submission" date="2025-08" db="UniProtKB">
        <authorList>
            <consortium name="Ensembl"/>
        </authorList>
    </citation>
    <scope>IDENTIFICATION</scope>
</reference>
<feature type="domain" description="C1q" evidence="6">
    <location>
        <begin position="434"/>
        <end position="564"/>
    </location>
</feature>
<proteinExistence type="predicted"/>
<dbReference type="InterPro" id="IPR008983">
    <property type="entry name" value="Tumour_necrosis_fac-like_dom"/>
</dbReference>
<comment type="subcellular location">
    <subcellularLocation>
        <location evidence="1">Secreted</location>
        <location evidence="1">Extracellular space</location>
        <location evidence="1">Extracellular matrix</location>
    </subcellularLocation>
</comment>
<feature type="region of interest" description="Disordered" evidence="5">
    <location>
        <begin position="409"/>
        <end position="434"/>
    </location>
</feature>
<dbReference type="InterPro" id="IPR050392">
    <property type="entry name" value="Collagen/C1q_domain"/>
</dbReference>
<reference evidence="8" key="2">
    <citation type="journal article" date="2017" name="Sci. Adv.">
        <title>A tail of two voltages: Proteomic comparison of the three electric organs of the electric eel.</title>
        <authorList>
            <person name="Traeger L.L."/>
            <person name="Sabat G."/>
            <person name="Barrett-Wilt G.A."/>
            <person name="Wells G.B."/>
            <person name="Sussman M.R."/>
        </authorList>
    </citation>
    <scope>NUCLEOTIDE SEQUENCE [LARGE SCALE GENOMIC DNA]</scope>
</reference>
<feature type="coiled-coil region" evidence="4">
    <location>
        <begin position="247"/>
        <end position="274"/>
    </location>
</feature>
<evidence type="ECO:0000256" key="2">
    <source>
        <dbReference type="ARBA" id="ARBA00022525"/>
    </source>
</evidence>
<dbReference type="GeneTree" id="ENSGT01030000234633"/>
<evidence type="ECO:0000256" key="1">
    <source>
        <dbReference type="ARBA" id="ARBA00004498"/>
    </source>
</evidence>
<reference evidence="8" key="1">
    <citation type="journal article" date="2014" name="Science">
        <title>Nonhuman genetics. Genomic basis for the convergent evolution of electric organs.</title>
        <authorList>
            <person name="Gallant J.R."/>
            <person name="Traeger L.L."/>
            <person name="Volkening J.D."/>
            <person name="Moffett H."/>
            <person name="Chen P.H."/>
            <person name="Novina C.D."/>
            <person name="Phillips G.N.Jr."/>
            <person name="Anand R."/>
            <person name="Wells G.B."/>
            <person name="Pinch M."/>
            <person name="Guth R."/>
            <person name="Unguez G.A."/>
            <person name="Albert J.S."/>
            <person name="Zakon H.H."/>
            <person name="Samanta M.P."/>
            <person name="Sussman M.R."/>
        </authorList>
    </citation>
    <scope>NUCLEOTIDE SEQUENCE [LARGE SCALE GENOMIC DNA]</scope>
</reference>
<feature type="compositionally biased region" description="Basic and acidic residues" evidence="5">
    <location>
        <begin position="414"/>
        <end position="428"/>
    </location>
</feature>
<dbReference type="SMART" id="SM00110">
    <property type="entry name" value="C1Q"/>
    <property type="match status" value="1"/>
</dbReference>
<dbReference type="PANTHER" id="PTHR15427:SF40">
    <property type="entry name" value="MULTIMERIN-2 PRECURSOR"/>
    <property type="match status" value="1"/>
</dbReference>
<protein>
    <submittedName>
        <fullName evidence="7">Multimerin 2b</fullName>
    </submittedName>
</protein>
<evidence type="ECO:0000259" key="6">
    <source>
        <dbReference type="PROSITE" id="PS50871"/>
    </source>
</evidence>
<feature type="coiled-coil region" evidence="4">
    <location>
        <begin position="326"/>
        <end position="378"/>
    </location>
</feature>
<dbReference type="PRINTS" id="PR00007">
    <property type="entry name" value="COMPLEMNTC1Q"/>
</dbReference>
<dbReference type="PROSITE" id="PS50871">
    <property type="entry name" value="C1Q"/>
    <property type="match status" value="1"/>
</dbReference>
<dbReference type="SUPFAM" id="SSF49842">
    <property type="entry name" value="TNF-like"/>
    <property type="match status" value="1"/>
</dbReference>
<dbReference type="STRING" id="8005.ENSEEEP00000036219"/>
<dbReference type="PANTHER" id="PTHR15427">
    <property type="entry name" value="EMILIN ELASTIN MICROFIBRIL INTERFACE-LOCATED PROTEIN ELASTIN MICROFIBRIL INTERFACER"/>
    <property type="match status" value="1"/>
</dbReference>
<evidence type="ECO:0000313" key="8">
    <source>
        <dbReference type="Proteomes" id="UP000314983"/>
    </source>
</evidence>